<evidence type="ECO:0000256" key="3">
    <source>
        <dbReference type="ARBA" id="ARBA00012180"/>
    </source>
</evidence>
<dbReference type="GO" id="GO:0004523">
    <property type="term" value="F:RNA-DNA hybrid ribonuclease activity"/>
    <property type="evidence" value="ECO:0007669"/>
    <property type="project" value="UniProtKB-EC"/>
</dbReference>
<protein>
    <recommendedName>
        <fullName evidence="3">ribonuclease H</fullName>
        <ecNumber evidence="3">3.1.26.4</ecNumber>
    </recommendedName>
</protein>
<name>A0A4S8L7U8_DENBC</name>
<keyword evidence="4" id="KW-0540">Nuclease</keyword>
<evidence type="ECO:0000256" key="6">
    <source>
        <dbReference type="ARBA" id="ARBA00022759"/>
    </source>
</evidence>
<evidence type="ECO:0000256" key="1">
    <source>
        <dbReference type="ARBA" id="ARBA00000077"/>
    </source>
</evidence>
<keyword evidence="7" id="KW-0378">Hydrolase</keyword>
<feature type="region of interest" description="Disordered" evidence="8">
    <location>
        <begin position="157"/>
        <end position="182"/>
    </location>
</feature>
<sequence length="267" mass="30291">MDPSLHLSLKTGISNRLFKFCEHMFDNKPLSELTTKVCSSCNRFYGPCCQHYNRPYYFPCHYYKLVFTDGACLSNGQRGVIVMEGLTFGRRPPSSRAGIGAAAGQGKSEQRSKPVDDAMDPGMPRTSQRAELLGALEGLDLLSTLWKEALREAAKKKKRVHGEVKKHRSRDQTNEDDDDDDSQKWIVATDSEYVVRGITQWYPAWKTNGWRNAAGRTPTNLDLFHQLNDKLNKLEALDVEVGFWKIPREYNYLADKLAGEAVQRARA</sequence>
<evidence type="ECO:0000256" key="4">
    <source>
        <dbReference type="ARBA" id="ARBA00022722"/>
    </source>
</evidence>
<dbReference type="Pfam" id="PF00075">
    <property type="entry name" value="RNase_H"/>
    <property type="match status" value="1"/>
</dbReference>
<comment type="similarity">
    <text evidence="2">Belongs to the RNase H family.</text>
</comment>
<keyword evidence="11" id="KW-1185">Reference proteome</keyword>
<dbReference type="PANTHER" id="PTHR10642:SF26">
    <property type="entry name" value="RIBONUCLEASE H1"/>
    <property type="match status" value="1"/>
</dbReference>
<reference evidence="10 11" key="1">
    <citation type="journal article" date="2019" name="Nat. Ecol. Evol.">
        <title>Megaphylogeny resolves global patterns of mushroom evolution.</title>
        <authorList>
            <person name="Varga T."/>
            <person name="Krizsan K."/>
            <person name="Foldi C."/>
            <person name="Dima B."/>
            <person name="Sanchez-Garcia M."/>
            <person name="Sanchez-Ramirez S."/>
            <person name="Szollosi G.J."/>
            <person name="Szarkandi J.G."/>
            <person name="Papp V."/>
            <person name="Albert L."/>
            <person name="Andreopoulos W."/>
            <person name="Angelini C."/>
            <person name="Antonin V."/>
            <person name="Barry K.W."/>
            <person name="Bougher N.L."/>
            <person name="Buchanan P."/>
            <person name="Buyck B."/>
            <person name="Bense V."/>
            <person name="Catcheside P."/>
            <person name="Chovatia M."/>
            <person name="Cooper J."/>
            <person name="Damon W."/>
            <person name="Desjardin D."/>
            <person name="Finy P."/>
            <person name="Geml J."/>
            <person name="Haridas S."/>
            <person name="Hughes K."/>
            <person name="Justo A."/>
            <person name="Karasinski D."/>
            <person name="Kautmanova I."/>
            <person name="Kiss B."/>
            <person name="Kocsube S."/>
            <person name="Kotiranta H."/>
            <person name="LaButti K.M."/>
            <person name="Lechner B.E."/>
            <person name="Liimatainen K."/>
            <person name="Lipzen A."/>
            <person name="Lukacs Z."/>
            <person name="Mihaltcheva S."/>
            <person name="Morgado L.N."/>
            <person name="Niskanen T."/>
            <person name="Noordeloos M.E."/>
            <person name="Ohm R.A."/>
            <person name="Ortiz-Santana B."/>
            <person name="Ovrebo C."/>
            <person name="Racz N."/>
            <person name="Riley R."/>
            <person name="Savchenko A."/>
            <person name="Shiryaev A."/>
            <person name="Soop K."/>
            <person name="Spirin V."/>
            <person name="Szebenyi C."/>
            <person name="Tomsovsky M."/>
            <person name="Tulloss R.E."/>
            <person name="Uehling J."/>
            <person name="Grigoriev I.V."/>
            <person name="Vagvolgyi C."/>
            <person name="Papp T."/>
            <person name="Martin F.M."/>
            <person name="Miettinen O."/>
            <person name="Hibbett D.S."/>
            <person name="Nagy L.G."/>
        </authorList>
    </citation>
    <scope>NUCLEOTIDE SEQUENCE [LARGE SCALE GENOMIC DNA]</scope>
    <source>
        <strain evidence="10 11">CBS 962.96</strain>
    </source>
</reference>
<dbReference type="SUPFAM" id="SSF53098">
    <property type="entry name" value="Ribonuclease H-like"/>
    <property type="match status" value="1"/>
</dbReference>
<dbReference type="GO" id="GO:0003676">
    <property type="term" value="F:nucleic acid binding"/>
    <property type="evidence" value="ECO:0007669"/>
    <property type="project" value="InterPro"/>
</dbReference>
<dbReference type="EC" id="3.1.26.4" evidence="3"/>
<dbReference type="PROSITE" id="PS50879">
    <property type="entry name" value="RNASE_H_1"/>
    <property type="match status" value="1"/>
</dbReference>
<dbReference type="Proteomes" id="UP000297245">
    <property type="component" value="Unassembled WGS sequence"/>
</dbReference>
<feature type="region of interest" description="Disordered" evidence="8">
    <location>
        <begin position="93"/>
        <end position="125"/>
    </location>
</feature>
<dbReference type="PANTHER" id="PTHR10642">
    <property type="entry name" value="RIBONUCLEASE H1"/>
    <property type="match status" value="1"/>
</dbReference>
<accession>A0A4S8L7U8</accession>
<evidence type="ECO:0000256" key="8">
    <source>
        <dbReference type="SAM" id="MobiDB-lite"/>
    </source>
</evidence>
<proteinExistence type="inferred from homology"/>
<keyword evidence="5" id="KW-0479">Metal-binding</keyword>
<evidence type="ECO:0000259" key="9">
    <source>
        <dbReference type="PROSITE" id="PS50879"/>
    </source>
</evidence>
<organism evidence="10 11">
    <name type="scientific">Dendrothele bispora (strain CBS 962.96)</name>
    <dbReference type="NCBI Taxonomy" id="1314807"/>
    <lineage>
        <taxon>Eukaryota</taxon>
        <taxon>Fungi</taxon>
        <taxon>Dikarya</taxon>
        <taxon>Basidiomycota</taxon>
        <taxon>Agaricomycotina</taxon>
        <taxon>Agaricomycetes</taxon>
        <taxon>Agaricomycetidae</taxon>
        <taxon>Agaricales</taxon>
        <taxon>Agaricales incertae sedis</taxon>
        <taxon>Dendrothele</taxon>
    </lineage>
</organism>
<dbReference type="InterPro" id="IPR036397">
    <property type="entry name" value="RNaseH_sf"/>
</dbReference>
<dbReference type="EMBL" id="ML179581">
    <property type="protein sequence ID" value="THU84754.1"/>
    <property type="molecule type" value="Genomic_DNA"/>
</dbReference>
<dbReference type="CDD" id="cd13934">
    <property type="entry name" value="RNase_H_Dikarya_like"/>
    <property type="match status" value="1"/>
</dbReference>
<dbReference type="GO" id="GO:0046872">
    <property type="term" value="F:metal ion binding"/>
    <property type="evidence" value="ECO:0007669"/>
    <property type="project" value="UniProtKB-KW"/>
</dbReference>
<dbReference type="InterPro" id="IPR050092">
    <property type="entry name" value="RNase_H"/>
</dbReference>
<dbReference type="OrthoDB" id="407198at2759"/>
<dbReference type="InterPro" id="IPR002156">
    <property type="entry name" value="RNaseH_domain"/>
</dbReference>
<evidence type="ECO:0000256" key="7">
    <source>
        <dbReference type="ARBA" id="ARBA00022801"/>
    </source>
</evidence>
<comment type="catalytic activity">
    <reaction evidence="1">
        <text>Endonucleolytic cleavage to 5'-phosphomonoester.</text>
        <dbReference type="EC" id="3.1.26.4"/>
    </reaction>
</comment>
<dbReference type="GO" id="GO:0043137">
    <property type="term" value="P:DNA replication, removal of RNA primer"/>
    <property type="evidence" value="ECO:0007669"/>
    <property type="project" value="TreeGrafter"/>
</dbReference>
<evidence type="ECO:0000256" key="2">
    <source>
        <dbReference type="ARBA" id="ARBA00005300"/>
    </source>
</evidence>
<keyword evidence="6" id="KW-0255">Endonuclease</keyword>
<evidence type="ECO:0000256" key="5">
    <source>
        <dbReference type="ARBA" id="ARBA00022723"/>
    </source>
</evidence>
<evidence type="ECO:0000313" key="11">
    <source>
        <dbReference type="Proteomes" id="UP000297245"/>
    </source>
</evidence>
<dbReference type="AlphaFoldDB" id="A0A4S8L7U8"/>
<dbReference type="InterPro" id="IPR012337">
    <property type="entry name" value="RNaseH-like_sf"/>
</dbReference>
<evidence type="ECO:0000313" key="10">
    <source>
        <dbReference type="EMBL" id="THU84754.1"/>
    </source>
</evidence>
<feature type="domain" description="RNase H type-1" evidence="9">
    <location>
        <begin position="60"/>
        <end position="263"/>
    </location>
</feature>
<dbReference type="Gene3D" id="3.30.420.10">
    <property type="entry name" value="Ribonuclease H-like superfamily/Ribonuclease H"/>
    <property type="match status" value="1"/>
</dbReference>
<feature type="compositionally biased region" description="Basic residues" evidence="8">
    <location>
        <begin position="157"/>
        <end position="169"/>
    </location>
</feature>
<gene>
    <name evidence="10" type="ORF">K435DRAFT_783637</name>
</gene>